<evidence type="ECO:0000313" key="2">
    <source>
        <dbReference type="Proteomes" id="UP000619260"/>
    </source>
</evidence>
<dbReference type="AlphaFoldDB" id="A0A8J3YXJ7"/>
<proteinExistence type="predicted"/>
<dbReference type="EMBL" id="BOPF01000091">
    <property type="protein sequence ID" value="GIJ52473.1"/>
    <property type="molecule type" value="Genomic_DNA"/>
</dbReference>
<comment type="caution">
    <text evidence="1">The sequence shown here is derived from an EMBL/GenBank/DDBJ whole genome shotgun (WGS) entry which is preliminary data.</text>
</comment>
<dbReference type="RefSeq" id="WP_203905874.1">
    <property type="nucleotide sequence ID" value="NZ_BOPF01000091.1"/>
</dbReference>
<sequence length="69" mass="7941">MTIQKIFRYRLSYVSNNGRTFGAVDYNRREPISDRSDVIALEAELRKHCGARDLTILSFSLYAEPDGRS</sequence>
<reference evidence="1" key="1">
    <citation type="submission" date="2021-01" db="EMBL/GenBank/DDBJ databases">
        <title>Whole genome shotgun sequence of Virgisporangium aliadipatigenens NBRC 105644.</title>
        <authorList>
            <person name="Komaki H."/>
            <person name="Tamura T."/>
        </authorList>
    </citation>
    <scope>NUCLEOTIDE SEQUENCE</scope>
    <source>
        <strain evidence="1">NBRC 105644</strain>
    </source>
</reference>
<protein>
    <submittedName>
        <fullName evidence="1">Uncharacterized protein</fullName>
    </submittedName>
</protein>
<accession>A0A8J3YXJ7</accession>
<gene>
    <name evidence="1" type="ORF">Val02_93590</name>
</gene>
<evidence type="ECO:0000313" key="1">
    <source>
        <dbReference type="EMBL" id="GIJ52473.1"/>
    </source>
</evidence>
<organism evidence="1 2">
    <name type="scientific">Virgisporangium aliadipatigenens</name>
    <dbReference type="NCBI Taxonomy" id="741659"/>
    <lineage>
        <taxon>Bacteria</taxon>
        <taxon>Bacillati</taxon>
        <taxon>Actinomycetota</taxon>
        <taxon>Actinomycetes</taxon>
        <taxon>Micromonosporales</taxon>
        <taxon>Micromonosporaceae</taxon>
        <taxon>Virgisporangium</taxon>
    </lineage>
</organism>
<name>A0A8J3YXJ7_9ACTN</name>
<dbReference type="Proteomes" id="UP000619260">
    <property type="component" value="Unassembled WGS sequence"/>
</dbReference>
<keyword evidence="2" id="KW-1185">Reference proteome</keyword>